<dbReference type="Pfam" id="PF13473">
    <property type="entry name" value="Cupredoxin_1"/>
    <property type="match status" value="1"/>
</dbReference>
<evidence type="ECO:0000256" key="7">
    <source>
        <dbReference type="ARBA" id="ARBA00022723"/>
    </source>
</evidence>
<evidence type="ECO:0000259" key="15">
    <source>
        <dbReference type="Pfam" id="PF07732"/>
    </source>
</evidence>
<dbReference type="PANTHER" id="PTHR11709:SF394">
    <property type="entry name" value="FI03373P-RELATED"/>
    <property type="match status" value="1"/>
</dbReference>
<evidence type="ECO:0000256" key="4">
    <source>
        <dbReference type="ARBA" id="ARBA00011233"/>
    </source>
</evidence>
<evidence type="ECO:0000256" key="9">
    <source>
        <dbReference type="ARBA" id="ARBA00023002"/>
    </source>
</evidence>
<feature type="binding site" description="type 1 copper site" evidence="12">
    <location>
        <position position="1110"/>
    </location>
    <ligand>
        <name>Cu cation</name>
        <dbReference type="ChEBI" id="CHEBI:23378"/>
        <label>1</label>
    </ligand>
</feature>
<feature type="transmembrane region" description="Helical" evidence="14">
    <location>
        <begin position="59"/>
        <end position="78"/>
    </location>
</feature>
<evidence type="ECO:0000256" key="11">
    <source>
        <dbReference type="ARBA" id="ARBA00049340"/>
    </source>
</evidence>
<feature type="transmembrane region" description="Helical" evidence="14">
    <location>
        <begin position="467"/>
        <end position="490"/>
    </location>
</feature>
<dbReference type="Proteomes" id="UP000660745">
    <property type="component" value="Unassembled WGS sequence"/>
</dbReference>
<feature type="transmembrane region" description="Helical" evidence="14">
    <location>
        <begin position="135"/>
        <end position="154"/>
    </location>
</feature>
<feature type="transmembrane region" description="Helical" evidence="14">
    <location>
        <begin position="109"/>
        <end position="129"/>
    </location>
</feature>
<feature type="transmembrane region" description="Helical" evidence="14">
    <location>
        <begin position="443"/>
        <end position="461"/>
    </location>
</feature>
<comment type="caution">
    <text evidence="17">The sequence shown here is derived from an EMBL/GenBank/DDBJ whole genome shotgun (WGS) entry which is preliminary data.</text>
</comment>
<feature type="transmembrane region" description="Helical" evidence="14">
    <location>
        <begin position="633"/>
        <end position="657"/>
    </location>
</feature>
<dbReference type="SUPFAM" id="SSF49503">
    <property type="entry name" value="Cupredoxins"/>
    <property type="match status" value="3"/>
</dbReference>
<feature type="binding site" description="type 1 copper site" evidence="12">
    <location>
        <position position="1248"/>
    </location>
    <ligand>
        <name>Cu cation</name>
        <dbReference type="ChEBI" id="CHEBI:23378"/>
        <label>1</label>
    </ligand>
</feature>
<evidence type="ECO:0000256" key="14">
    <source>
        <dbReference type="SAM" id="Phobius"/>
    </source>
</evidence>
<dbReference type="PRINTS" id="PR00695">
    <property type="entry name" value="CUNO2RDTASE"/>
</dbReference>
<dbReference type="CDD" id="cd11020">
    <property type="entry name" value="CuRO_1_CuNIR"/>
    <property type="match status" value="1"/>
</dbReference>
<dbReference type="Pfam" id="PF07732">
    <property type="entry name" value="Cu-oxidase_3"/>
    <property type="match status" value="1"/>
</dbReference>
<gene>
    <name evidence="17" type="ORF">GCM10012278_27510</name>
</gene>
<feature type="compositionally biased region" description="Low complexity" evidence="13">
    <location>
        <begin position="935"/>
        <end position="970"/>
    </location>
</feature>
<proteinExistence type="inferred from homology"/>
<feature type="transmembrane region" description="Helical" evidence="14">
    <location>
        <begin position="222"/>
        <end position="243"/>
    </location>
</feature>
<dbReference type="EMBL" id="BMNK01000004">
    <property type="protein sequence ID" value="GGP05974.1"/>
    <property type="molecule type" value="Genomic_DNA"/>
</dbReference>
<feature type="binding site" description="type 1 copper site" evidence="12">
    <location>
        <position position="1096"/>
    </location>
    <ligand>
        <name>Cu cation</name>
        <dbReference type="ChEBI" id="CHEBI:23378"/>
        <label>1</label>
    </ligand>
</feature>
<keyword evidence="8" id="KW-0677">Repeat</keyword>
<evidence type="ECO:0000256" key="13">
    <source>
        <dbReference type="SAM" id="MobiDB-lite"/>
    </source>
</evidence>
<dbReference type="AlphaFoldDB" id="A0A918A388"/>
<feature type="transmembrane region" description="Helical" evidence="14">
    <location>
        <begin position="575"/>
        <end position="594"/>
    </location>
</feature>
<feature type="transmembrane region" description="Helical" evidence="14">
    <location>
        <begin position="34"/>
        <end position="52"/>
    </location>
</feature>
<dbReference type="InterPro" id="IPR045087">
    <property type="entry name" value="Cu-oxidase_fam"/>
</dbReference>
<feature type="binding site" description="type 1 copper site" evidence="12">
    <location>
        <position position="1105"/>
    </location>
    <ligand>
        <name>Cu cation</name>
        <dbReference type="ChEBI" id="CHEBI:23378"/>
        <label>1</label>
    </ligand>
</feature>
<feature type="transmembrane region" description="Helical" evidence="14">
    <location>
        <begin position="190"/>
        <end position="210"/>
    </location>
</feature>
<accession>A0A918A388</accession>
<feature type="domain" description="Plastocyanin-like" evidence="15">
    <location>
        <begin position="1017"/>
        <end position="1119"/>
    </location>
</feature>
<comment type="catalytic activity">
    <reaction evidence="11">
        <text>nitric oxide + Fe(III)-[cytochrome c] + H2O = Fe(II)-[cytochrome c] + nitrite + 2 H(+)</text>
        <dbReference type="Rhea" id="RHEA:15233"/>
        <dbReference type="Rhea" id="RHEA-COMP:10350"/>
        <dbReference type="Rhea" id="RHEA-COMP:14399"/>
        <dbReference type="ChEBI" id="CHEBI:15377"/>
        <dbReference type="ChEBI" id="CHEBI:15378"/>
        <dbReference type="ChEBI" id="CHEBI:16301"/>
        <dbReference type="ChEBI" id="CHEBI:16480"/>
        <dbReference type="ChEBI" id="CHEBI:29033"/>
        <dbReference type="ChEBI" id="CHEBI:29034"/>
        <dbReference type="EC" id="1.7.2.1"/>
    </reaction>
</comment>
<feature type="transmembrane region" description="Helical" evidence="14">
    <location>
        <begin position="166"/>
        <end position="184"/>
    </location>
</feature>
<feature type="transmembrane region" description="Helical" evidence="14">
    <location>
        <begin position="406"/>
        <end position="423"/>
    </location>
</feature>
<evidence type="ECO:0000313" key="17">
    <source>
        <dbReference type="EMBL" id="GGP05974.1"/>
    </source>
</evidence>
<comment type="cofactor">
    <cofactor evidence="1 12">
        <name>Cu(+)</name>
        <dbReference type="ChEBI" id="CHEBI:49552"/>
    </cofactor>
</comment>
<comment type="subunit">
    <text evidence="4">Homotrimer.</text>
</comment>
<keyword evidence="14" id="KW-0812">Transmembrane</keyword>
<dbReference type="InterPro" id="IPR011707">
    <property type="entry name" value="Cu-oxidase-like_N"/>
</dbReference>
<dbReference type="InterPro" id="IPR028096">
    <property type="entry name" value="EfeO_Cupredoxin"/>
</dbReference>
<evidence type="ECO:0000256" key="10">
    <source>
        <dbReference type="ARBA" id="ARBA00023008"/>
    </source>
</evidence>
<feature type="transmembrane region" description="Helical" evidence="14">
    <location>
        <begin position="737"/>
        <end position="758"/>
    </location>
</feature>
<evidence type="ECO:0000256" key="3">
    <source>
        <dbReference type="ARBA" id="ARBA00010609"/>
    </source>
</evidence>
<sequence>MLAGVAVALIAGLSGGLALLIAQVPAPVAFTEQHGPLMALGFLGTLIALERAVALRHRWAYLAPALSGLGAVALAAGAERAGQLALTAAGGWLVGVYVALLGRRLSCETALQLAGGLAWFAGGLLWLAGRPIPELIVWFAAFHVLTIAAERLELAHVVFLRTSARGGLVGAAALLGAAAVLSLADPGLGARTAGAAMVAVAAWLAWYDVARRTVRGSGLPRYAAVCLLAGYGWLATAGALWIVTGLSTGGYLYDAALHALFLGFVMSMVFGHAPVILPALLRVRLPYRPVLYAPLALLHVAVAARVIGDLTAIGPVRTLGGVLSELALLLFAGCAIAVARSRAGHDRKAPAVNPLEVRIQKGPQPLTPPRPRASWHLRANAIVLAWLGLTVAVALAGEALPAPRWLLIHVFLLGAVSTAILIWSEHFTVALLRARTPGRRGSLTRLALLNVATVAILYGVAAGPWQLAAAGATMAVGVVLWHAHTLISLVRHALPGRFGHVIGWYVCAAGALAAGGVLGGLLAAQVGHGETHERLHAAHAQVNLLGWIGLTVLGTLFTLWPTVLRTRMSERTRRASRAGLPLVAAGLAVAVAGLVAGWRWIALAGLVAYAAGTLTALVPLAEAARRRRPHTGAAWMLGASVVWFEIALVADLVIVATRPAGEVAAALAPLLPLVLVGFIAQVLLGSLLHLLPAVLGGGPARFKENAALLERGWTARLAALNLGVPLLALPVPTPLGLLGWALVLAAGAAFIMLAVIALTRARAAEAAKAGVAEGAKAGAAADRPARDREGRGRAWPAVAGVAAGCLLTAAAVVVATTGGAGPQTRVTATGVQTVEVTLSGMSIRPSVIEAAAGTVLTLRVTNADAQRHDLRLATGERTPMLGIGQSATLTLRPLGEAVDGWCTVAGHRAAGMTMRIVPTGTTAHPADPGHTGHSATGTGETGMTGTAGETGTTGTTGETGTTGTTGATGMSGASRPLDLAAPMSPGWTPYDAALEPAPGGTEHAVELRVDDKVVREVAPGVRQRVWTYNGTVPGPVLRGGVGDVFTVTFVNGGSMDHGIDFHAGANAPDGVMRSIAPGERLTYRFRAEFAGAWLYHCSTMPMTQHIANGMYGAVIIDPPRLPKVDREYLLVQGELHLGELGSDAQVAKIREGRPDGWMFNGTAAGYDHAPLTAKAGERVRIWAVAAGPSSGTALHVVGAPFDTIYREGAYQLRESDPGGAQVLDLAPAQGGFAELVFPEAGTYPVVDHTMRQAEGGAHGLFKVGAR</sequence>
<comment type="similarity">
    <text evidence="3">Belongs to the multicopper oxidase family.</text>
</comment>
<feature type="transmembrane region" description="Helical" evidence="14">
    <location>
        <begin position="544"/>
        <end position="563"/>
    </location>
</feature>
<feature type="transmembrane region" description="Helical" evidence="14">
    <location>
        <begin position="319"/>
        <end position="339"/>
    </location>
</feature>
<evidence type="ECO:0000256" key="5">
    <source>
        <dbReference type="ARBA" id="ARBA00011882"/>
    </source>
</evidence>
<evidence type="ECO:0000256" key="8">
    <source>
        <dbReference type="ARBA" id="ARBA00022737"/>
    </source>
</evidence>
<dbReference type="EC" id="1.7.2.1" evidence="5"/>
<dbReference type="InterPro" id="IPR008972">
    <property type="entry name" value="Cupredoxin"/>
</dbReference>
<protein>
    <recommendedName>
        <fullName evidence="6">Copper-containing nitrite reductase</fullName>
        <ecNumber evidence="5">1.7.2.1</ecNumber>
    </recommendedName>
</protein>
<keyword evidence="18" id="KW-1185">Reference proteome</keyword>
<feature type="transmembrane region" description="Helical" evidence="14">
    <location>
        <begin position="379"/>
        <end position="400"/>
    </location>
</feature>
<evidence type="ECO:0000256" key="2">
    <source>
        <dbReference type="ARBA" id="ARBA00001973"/>
    </source>
</evidence>
<organism evidence="17 18">
    <name type="scientific">Nonomuraea glycinis</name>
    <dbReference type="NCBI Taxonomy" id="2047744"/>
    <lineage>
        <taxon>Bacteria</taxon>
        <taxon>Bacillati</taxon>
        <taxon>Actinomycetota</taxon>
        <taxon>Actinomycetes</taxon>
        <taxon>Streptosporangiales</taxon>
        <taxon>Streptosporangiaceae</taxon>
        <taxon>Nonomuraea</taxon>
    </lineage>
</organism>
<keyword evidence="14" id="KW-1133">Transmembrane helix</keyword>
<feature type="binding site" description="type 1 copper site" evidence="12">
    <location>
        <position position="1057"/>
    </location>
    <ligand>
        <name>Cu cation</name>
        <dbReference type="ChEBI" id="CHEBI:23378"/>
        <label>1</label>
    </ligand>
</feature>
<evidence type="ECO:0000256" key="12">
    <source>
        <dbReference type="PIRSR" id="PIRSR601287-1"/>
    </source>
</evidence>
<feature type="transmembrane region" description="Helical" evidence="14">
    <location>
        <begin position="255"/>
        <end position="277"/>
    </location>
</feature>
<evidence type="ECO:0000259" key="16">
    <source>
        <dbReference type="Pfam" id="PF13473"/>
    </source>
</evidence>
<reference evidence="17" key="1">
    <citation type="journal article" date="2014" name="Int. J. Syst. Evol. Microbiol.">
        <title>Complete genome sequence of Corynebacterium casei LMG S-19264T (=DSM 44701T), isolated from a smear-ripened cheese.</title>
        <authorList>
            <consortium name="US DOE Joint Genome Institute (JGI-PGF)"/>
            <person name="Walter F."/>
            <person name="Albersmeier A."/>
            <person name="Kalinowski J."/>
            <person name="Ruckert C."/>
        </authorList>
    </citation>
    <scope>NUCLEOTIDE SEQUENCE</scope>
    <source>
        <strain evidence="17">CGMCC 4.7430</strain>
    </source>
</reference>
<evidence type="ECO:0000256" key="6">
    <source>
        <dbReference type="ARBA" id="ARBA00017290"/>
    </source>
</evidence>
<feature type="transmembrane region" description="Helical" evidence="14">
    <location>
        <begin position="663"/>
        <end position="692"/>
    </location>
</feature>
<dbReference type="GO" id="GO:0050421">
    <property type="term" value="F:nitrite reductase (NO-forming) activity"/>
    <property type="evidence" value="ECO:0007669"/>
    <property type="project" value="UniProtKB-EC"/>
</dbReference>
<feature type="binding site" description="type 1 copper site" evidence="12">
    <location>
        <position position="1097"/>
    </location>
    <ligand>
        <name>Cu cation</name>
        <dbReference type="ChEBI" id="CHEBI:23378"/>
        <label>1</label>
    </ligand>
</feature>
<feature type="transmembrane region" description="Helical" evidence="14">
    <location>
        <begin position="794"/>
        <end position="815"/>
    </location>
</feature>
<dbReference type="RefSeq" id="WP_268241357.1">
    <property type="nucleotide sequence ID" value="NZ_BMNK01000004.1"/>
</dbReference>
<feature type="domain" description="EfeO-type cupredoxin-like" evidence="16">
    <location>
        <begin position="823"/>
        <end position="894"/>
    </location>
</feature>
<keyword evidence="10 12" id="KW-0186">Copper</keyword>
<keyword evidence="7 12" id="KW-0479">Metal-binding</keyword>
<dbReference type="GO" id="GO:0005507">
    <property type="term" value="F:copper ion binding"/>
    <property type="evidence" value="ECO:0007669"/>
    <property type="project" value="InterPro"/>
</dbReference>
<feature type="transmembrane region" description="Helical" evidence="14">
    <location>
        <begin position="502"/>
        <end position="524"/>
    </location>
</feature>
<dbReference type="PANTHER" id="PTHR11709">
    <property type="entry name" value="MULTI-COPPER OXIDASE"/>
    <property type="match status" value="1"/>
</dbReference>
<evidence type="ECO:0000256" key="1">
    <source>
        <dbReference type="ARBA" id="ARBA00001960"/>
    </source>
</evidence>
<feature type="binding site" description="type 1 copper site" evidence="12">
    <location>
        <position position="1062"/>
    </location>
    <ligand>
        <name>Cu cation</name>
        <dbReference type="ChEBI" id="CHEBI:23378"/>
        <label>1</label>
    </ligand>
</feature>
<keyword evidence="9" id="KW-0560">Oxidoreductase</keyword>
<feature type="region of interest" description="Disordered" evidence="13">
    <location>
        <begin position="923"/>
        <end position="971"/>
    </location>
</feature>
<dbReference type="Gene3D" id="2.60.40.420">
    <property type="entry name" value="Cupredoxins - blue copper proteins"/>
    <property type="match status" value="3"/>
</dbReference>
<evidence type="ECO:0000313" key="18">
    <source>
        <dbReference type="Proteomes" id="UP000660745"/>
    </source>
</evidence>
<reference evidence="17" key="2">
    <citation type="submission" date="2020-09" db="EMBL/GenBank/DDBJ databases">
        <authorList>
            <person name="Sun Q."/>
            <person name="Zhou Y."/>
        </authorList>
    </citation>
    <scope>NUCLEOTIDE SEQUENCE</scope>
    <source>
        <strain evidence="17">CGMCC 4.7430</strain>
    </source>
</reference>
<dbReference type="Gene3D" id="1.20.210.10">
    <property type="entry name" value="Cytochrome c oxidase-like, subunit I domain"/>
    <property type="match status" value="1"/>
</dbReference>
<dbReference type="InterPro" id="IPR036927">
    <property type="entry name" value="Cyt_c_oxase-like_su1_sf"/>
</dbReference>
<feature type="transmembrane region" description="Helical" evidence="14">
    <location>
        <begin position="84"/>
        <end position="102"/>
    </location>
</feature>
<comment type="cofactor">
    <cofactor evidence="2 12">
        <name>Cu(2+)</name>
        <dbReference type="ChEBI" id="CHEBI:29036"/>
    </cofactor>
</comment>
<name>A0A918A388_9ACTN</name>
<feature type="transmembrane region" description="Helical" evidence="14">
    <location>
        <begin position="289"/>
        <end position="307"/>
    </location>
</feature>
<dbReference type="InterPro" id="IPR001287">
    <property type="entry name" value="NO2-reductase_Cu"/>
</dbReference>
<keyword evidence="14" id="KW-0472">Membrane</keyword>